<dbReference type="GO" id="GO:0016020">
    <property type="term" value="C:membrane"/>
    <property type="evidence" value="ECO:0007669"/>
    <property type="project" value="UniProtKB-SubCell"/>
</dbReference>
<dbReference type="PROSITE" id="PS51225">
    <property type="entry name" value="MARVEL"/>
    <property type="match status" value="1"/>
</dbReference>
<comment type="caution">
    <text evidence="8">The sequence shown here is derived from an EMBL/GenBank/DDBJ whole genome shotgun (WGS) entry which is preliminary data.</text>
</comment>
<evidence type="ECO:0000256" key="2">
    <source>
        <dbReference type="ARBA" id="ARBA00022692"/>
    </source>
</evidence>
<protein>
    <submittedName>
        <fullName evidence="8">(spotted green pufferfish) hypothetical protein</fullName>
    </submittedName>
</protein>
<dbReference type="PANTHER" id="PTHR22776:SF94">
    <property type="entry name" value="MAL, T CELL DIFFERENTIATION PROTEIN A"/>
    <property type="match status" value="1"/>
</dbReference>
<keyword evidence="2 5" id="KW-0812">Transmembrane</keyword>
<feature type="domain" description="MARVEL" evidence="7">
    <location>
        <begin position="17"/>
        <end position="221"/>
    </location>
</feature>
<feature type="transmembrane region" description="Helical" evidence="6">
    <location>
        <begin position="24"/>
        <end position="46"/>
    </location>
</feature>
<keyword evidence="4 5" id="KW-0472">Membrane</keyword>
<dbReference type="GO" id="GO:0042552">
    <property type="term" value="P:myelination"/>
    <property type="evidence" value="ECO:0007669"/>
    <property type="project" value="TreeGrafter"/>
</dbReference>
<evidence type="ECO:0000256" key="4">
    <source>
        <dbReference type="ARBA" id="ARBA00023136"/>
    </source>
</evidence>
<dbReference type="OrthoDB" id="9940869at2759"/>
<dbReference type="EMBL" id="CAAE01010698">
    <property type="protein sequence ID" value="CAF93336.1"/>
    <property type="molecule type" value="Genomic_DNA"/>
</dbReference>
<proteinExistence type="predicted"/>
<dbReference type="InterPro" id="IPR050578">
    <property type="entry name" value="MARVEL-CKLF_proteins"/>
</dbReference>
<evidence type="ECO:0000256" key="1">
    <source>
        <dbReference type="ARBA" id="ARBA00004141"/>
    </source>
</evidence>
<organism evidence="8">
    <name type="scientific">Tetraodon nigroviridis</name>
    <name type="common">Spotted green pufferfish</name>
    <name type="synonym">Chelonodon nigroviridis</name>
    <dbReference type="NCBI Taxonomy" id="99883"/>
    <lineage>
        <taxon>Eukaryota</taxon>
        <taxon>Metazoa</taxon>
        <taxon>Chordata</taxon>
        <taxon>Craniata</taxon>
        <taxon>Vertebrata</taxon>
        <taxon>Euteleostomi</taxon>
        <taxon>Actinopterygii</taxon>
        <taxon>Neopterygii</taxon>
        <taxon>Teleostei</taxon>
        <taxon>Neoteleostei</taxon>
        <taxon>Acanthomorphata</taxon>
        <taxon>Eupercaria</taxon>
        <taxon>Tetraodontiformes</taxon>
        <taxon>Tetradontoidea</taxon>
        <taxon>Tetraodontidae</taxon>
        <taxon>Tetraodon</taxon>
    </lineage>
</organism>
<sequence>MSSPAAVGGNLPSGTGICTTIPDILYLPELIFGGLVWILVACTLVVPQNPQGWVMFVSVFCFVMTFIWMVAFACGAHHHRGGWATAVSCLSVCLSESFGDPAPPPVPSRPPCVPPGPPVPRPGRPLLPQCFSVSGQGHSGPEERQQLQELPAGHLSGGLLLRVHAALLHPRHPVSHPLEVLLTPRSPAWAVDQAGLHSLMFLLFDLASPTSCWCESSSKLS</sequence>
<evidence type="ECO:0000256" key="3">
    <source>
        <dbReference type="ARBA" id="ARBA00022989"/>
    </source>
</evidence>
<keyword evidence="3 6" id="KW-1133">Transmembrane helix</keyword>
<evidence type="ECO:0000259" key="7">
    <source>
        <dbReference type="PROSITE" id="PS51225"/>
    </source>
</evidence>
<dbReference type="PRINTS" id="PR01884">
    <property type="entry name" value="MALPROTEIN"/>
</dbReference>
<name>Q4T196_TETNG</name>
<dbReference type="InterPro" id="IPR013295">
    <property type="entry name" value="MAL"/>
</dbReference>
<dbReference type="KEGG" id="tng:GSTEN00008933G001"/>
<dbReference type="PANTHER" id="PTHR22776">
    <property type="entry name" value="MARVEL-CONTAINING POTENTIAL LIPID RAFT-ASSOCIATED PROTEIN"/>
    <property type="match status" value="1"/>
</dbReference>
<accession>Q4T196</accession>
<dbReference type="InterPro" id="IPR008253">
    <property type="entry name" value="Marvel"/>
</dbReference>
<dbReference type="GO" id="GO:0019911">
    <property type="term" value="F:structural constituent of myelin sheath"/>
    <property type="evidence" value="ECO:0007669"/>
    <property type="project" value="TreeGrafter"/>
</dbReference>
<dbReference type="AlphaFoldDB" id="Q4T196"/>
<gene>
    <name evidence="8" type="ORF">GSTENG00008933001</name>
</gene>
<evidence type="ECO:0000313" key="8">
    <source>
        <dbReference type="EMBL" id="CAF93336.1"/>
    </source>
</evidence>
<reference evidence="8" key="1">
    <citation type="journal article" date="2004" name="Nature">
        <title>Genome duplication in the teleost fish Tetraodon nigroviridis reveals the early vertebrate proto-karyotype.</title>
        <authorList>
            <person name="Jaillon O."/>
            <person name="Aury J.-M."/>
            <person name="Brunet F."/>
            <person name="Petit J.-L."/>
            <person name="Stange-Thomann N."/>
            <person name="Mauceli E."/>
            <person name="Bouneau L."/>
            <person name="Fischer C."/>
            <person name="Ozouf-Costaz C."/>
            <person name="Bernot A."/>
            <person name="Nicaud S."/>
            <person name="Jaffe D."/>
            <person name="Fisher S."/>
            <person name="Lutfalla G."/>
            <person name="Dossat C."/>
            <person name="Segurens B."/>
            <person name="Dasilva C."/>
            <person name="Salanoubat M."/>
            <person name="Levy M."/>
            <person name="Boudet N."/>
            <person name="Castellano S."/>
            <person name="Anthouard V."/>
            <person name="Jubin C."/>
            <person name="Castelli V."/>
            <person name="Katinka M."/>
            <person name="Vacherie B."/>
            <person name="Biemont C."/>
            <person name="Skalli Z."/>
            <person name="Cattolico L."/>
            <person name="Poulain J."/>
            <person name="De Berardinis V."/>
            <person name="Cruaud C."/>
            <person name="Duprat S."/>
            <person name="Brottier P."/>
            <person name="Coutanceau J.-P."/>
            <person name="Gouzy J."/>
            <person name="Parra G."/>
            <person name="Lardier G."/>
            <person name="Chapple C."/>
            <person name="McKernan K.J."/>
            <person name="McEwan P."/>
            <person name="Bosak S."/>
            <person name="Kellis M."/>
            <person name="Volff J.-N."/>
            <person name="Guigo R."/>
            <person name="Zody M.C."/>
            <person name="Mesirov J."/>
            <person name="Lindblad-Toh K."/>
            <person name="Birren B."/>
            <person name="Nusbaum C."/>
            <person name="Kahn D."/>
            <person name="Robinson-Rechavi M."/>
            <person name="Laudet V."/>
            <person name="Schachter V."/>
            <person name="Quetier F."/>
            <person name="Saurin W."/>
            <person name="Scarpelli C."/>
            <person name="Wincker P."/>
            <person name="Lander E.S."/>
            <person name="Weissenbach J."/>
            <person name="Roest Crollius H."/>
        </authorList>
    </citation>
    <scope>NUCLEOTIDE SEQUENCE [LARGE SCALE GENOMIC DNA]</scope>
</reference>
<evidence type="ECO:0000256" key="6">
    <source>
        <dbReference type="SAM" id="Phobius"/>
    </source>
</evidence>
<comment type="subcellular location">
    <subcellularLocation>
        <location evidence="1">Membrane</location>
        <topology evidence="1">Multi-pass membrane protein</topology>
    </subcellularLocation>
</comment>
<reference evidence="8" key="2">
    <citation type="submission" date="2004-02" db="EMBL/GenBank/DDBJ databases">
        <authorList>
            <consortium name="Genoscope"/>
            <consortium name="Whitehead Institute Centre for Genome Research"/>
        </authorList>
    </citation>
    <scope>NUCLEOTIDE SEQUENCE</scope>
</reference>
<evidence type="ECO:0000256" key="5">
    <source>
        <dbReference type="PROSITE-ProRule" id="PRU00581"/>
    </source>
</evidence>
<feature type="transmembrane region" description="Helical" evidence="6">
    <location>
        <begin position="52"/>
        <end position="74"/>
    </location>
</feature>